<name>A0A0K6I7J3_9HYPH</name>
<evidence type="ECO:0000313" key="5">
    <source>
        <dbReference type="Proteomes" id="UP000183900"/>
    </source>
</evidence>
<evidence type="ECO:0000313" key="4">
    <source>
        <dbReference type="EMBL" id="CUA99075.1"/>
    </source>
</evidence>
<dbReference type="Gene3D" id="6.10.10.120">
    <property type="entry name" value="Antitoxin ParD1-like"/>
    <property type="match status" value="1"/>
</dbReference>
<dbReference type="Pfam" id="PF03693">
    <property type="entry name" value="ParD_antitoxin"/>
    <property type="match status" value="1"/>
</dbReference>
<dbReference type="EMBL" id="CYHE01000012">
    <property type="protein sequence ID" value="CUA99075.1"/>
    <property type="molecule type" value="Genomic_DNA"/>
</dbReference>
<protein>
    <submittedName>
        <fullName evidence="4">Putative addiction module antidote protein, CC2985 family</fullName>
    </submittedName>
</protein>
<keyword evidence="2" id="KW-1277">Toxin-antitoxin system</keyword>
<dbReference type="InterPro" id="IPR022789">
    <property type="entry name" value="ParD"/>
</dbReference>
<dbReference type="AlphaFoldDB" id="A0A0K6I7J3"/>
<comment type="similarity">
    <text evidence="1">Belongs to the ParD antitoxin family.</text>
</comment>
<dbReference type="PANTHER" id="PTHR36582:SF2">
    <property type="entry name" value="ANTITOXIN PARD"/>
    <property type="match status" value="1"/>
</dbReference>
<dbReference type="NCBIfam" id="TIGR02606">
    <property type="entry name" value="antidote_CC2985"/>
    <property type="match status" value="1"/>
</dbReference>
<gene>
    <name evidence="4" type="ORF">Ga0061067_1129</name>
</gene>
<evidence type="ECO:0000256" key="2">
    <source>
        <dbReference type="ARBA" id="ARBA00022649"/>
    </source>
</evidence>
<accession>A0A0K6I7J3</accession>
<feature type="region of interest" description="Disordered" evidence="3">
    <location>
        <begin position="63"/>
        <end position="86"/>
    </location>
</feature>
<dbReference type="InterPro" id="IPR038296">
    <property type="entry name" value="ParD_sf"/>
</dbReference>
<dbReference type="Proteomes" id="UP000183900">
    <property type="component" value="Unassembled WGS sequence"/>
</dbReference>
<dbReference type="SUPFAM" id="SSF47598">
    <property type="entry name" value="Ribbon-helix-helix"/>
    <property type="match status" value="1"/>
</dbReference>
<dbReference type="PANTHER" id="PTHR36582">
    <property type="entry name" value="ANTITOXIN PARD"/>
    <property type="match status" value="1"/>
</dbReference>
<evidence type="ECO:0000256" key="3">
    <source>
        <dbReference type="SAM" id="MobiDB-lite"/>
    </source>
</evidence>
<reference evidence="5" key="1">
    <citation type="submission" date="2015-08" db="EMBL/GenBank/DDBJ databases">
        <authorList>
            <person name="Varghese N."/>
        </authorList>
    </citation>
    <scope>NUCLEOTIDE SEQUENCE [LARGE SCALE GENOMIC DNA]</scope>
    <source>
        <strain evidence="5">DSM 23407</strain>
    </source>
</reference>
<dbReference type="OrthoDB" id="514770at2"/>
<dbReference type="RefSeq" id="WP_055456563.1">
    <property type="nucleotide sequence ID" value="NZ_CYHE01000012.1"/>
</dbReference>
<sequence>MRTLTVSLTPHQAAMMQAAVDSGGYASNSGIVREALRLWEQREEVRQLELARLKQAYDEGMASGEGRQLDAGGLLNEPRAEARKRG</sequence>
<dbReference type="GO" id="GO:0006355">
    <property type="term" value="P:regulation of DNA-templated transcription"/>
    <property type="evidence" value="ECO:0007669"/>
    <property type="project" value="InterPro"/>
</dbReference>
<dbReference type="CDD" id="cd22231">
    <property type="entry name" value="RHH_NikR_HicB-like"/>
    <property type="match status" value="1"/>
</dbReference>
<proteinExistence type="inferred from homology"/>
<evidence type="ECO:0000256" key="1">
    <source>
        <dbReference type="ARBA" id="ARBA00008580"/>
    </source>
</evidence>
<organism evidence="4 5">
    <name type="scientific">Pannonibacter indicus</name>
    <dbReference type="NCBI Taxonomy" id="466044"/>
    <lineage>
        <taxon>Bacteria</taxon>
        <taxon>Pseudomonadati</taxon>
        <taxon>Pseudomonadota</taxon>
        <taxon>Alphaproteobacteria</taxon>
        <taxon>Hyphomicrobiales</taxon>
        <taxon>Stappiaceae</taxon>
        <taxon>Pannonibacter</taxon>
    </lineage>
</organism>
<keyword evidence="5" id="KW-1185">Reference proteome</keyword>
<dbReference type="InterPro" id="IPR010985">
    <property type="entry name" value="Ribbon_hlx_hlx"/>
</dbReference>